<dbReference type="SMART" id="SM00198">
    <property type="entry name" value="SCP"/>
    <property type="match status" value="1"/>
</dbReference>
<proteinExistence type="predicted"/>
<name>A0A0H0XUY0_9SPHN</name>
<dbReference type="EMBL" id="LBHU01000002">
    <property type="protein sequence ID" value="KLI64105.1"/>
    <property type="molecule type" value="Genomic_DNA"/>
</dbReference>
<organism evidence="2 3">
    <name type="scientific">Aurantiacibacter marinus</name>
    <dbReference type="NCBI Taxonomy" id="874156"/>
    <lineage>
        <taxon>Bacteria</taxon>
        <taxon>Pseudomonadati</taxon>
        <taxon>Pseudomonadota</taxon>
        <taxon>Alphaproteobacteria</taxon>
        <taxon>Sphingomonadales</taxon>
        <taxon>Erythrobacteraceae</taxon>
        <taxon>Aurantiacibacter</taxon>
    </lineage>
</organism>
<dbReference type="InterPro" id="IPR001283">
    <property type="entry name" value="CRISP-related"/>
</dbReference>
<dbReference type="InterPro" id="IPR018244">
    <property type="entry name" value="Allrgn_V5/Tpx1_CS"/>
</dbReference>
<dbReference type="InterPro" id="IPR014044">
    <property type="entry name" value="CAP_dom"/>
</dbReference>
<dbReference type="PRINTS" id="PR00837">
    <property type="entry name" value="V5TPXLIKE"/>
</dbReference>
<dbReference type="STRING" id="874156.GCA_001021555_01453"/>
<evidence type="ECO:0000259" key="1">
    <source>
        <dbReference type="SMART" id="SM00198"/>
    </source>
</evidence>
<dbReference type="PANTHER" id="PTHR10334">
    <property type="entry name" value="CYSTEINE-RICH SECRETORY PROTEIN-RELATED"/>
    <property type="match status" value="1"/>
</dbReference>
<gene>
    <name evidence="2" type="ORF">AAV99_09315</name>
</gene>
<comment type="caution">
    <text evidence="2">The sequence shown here is derived from an EMBL/GenBank/DDBJ whole genome shotgun (WGS) entry which is preliminary data.</text>
</comment>
<feature type="domain" description="SCP" evidence="1">
    <location>
        <begin position="16"/>
        <end position="155"/>
    </location>
</feature>
<reference evidence="2 3" key="1">
    <citation type="submission" date="2015-04" db="EMBL/GenBank/DDBJ databases">
        <title>The draft genome sequence of Erythrobacter marinus HWDM-33.</title>
        <authorList>
            <person name="Zhuang L."/>
            <person name="Liu Y."/>
            <person name="Shao Z."/>
        </authorList>
    </citation>
    <scope>NUCLEOTIDE SEQUENCE [LARGE SCALE GENOMIC DNA]</scope>
    <source>
        <strain evidence="2 3">HWDM-33</strain>
    </source>
</reference>
<evidence type="ECO:0000313" key="3">
    <source>
        <dbReference type="Proteomes" id="UP000053455"/>
    </source>
</evidence>
<dbReference type="PATRIC" id="fig|874156.12.peg.1909"/>
<dbReference type="GO" id="GO:0005576">
    <property type="term" value="C:extracellular region"/>
    <property type="evidence" value="ECO:0007669"/>
    <property type="project" value="InterPro"/>
</dbReference>
<sequence>MFAPIAAQAERPETNTFAEQLLENHNDARDNVGVPRLEWSQRLARQAQSWAEQLAQEGRMRHSTHEQRAQAGENLWMGSAGYFGADVMIGSFVDERRYFRRGTFPNVSTTGQWSDVGHYTQVIWRETREVGCAVARNDENDFLVCRYWPAGNTYDRPVY</sequence>
<accession>A0A0H0XUY0</accession>
<dbReference type="AlphaFoldDB" id="A0A0H0XUY0"/>
<dbReference type="Proteomes" id="UP000053455">
    <property type="component" value="Unassembled WGS sequence"/>
</dbReference>
<keyword evidence="3" id="KW-1185">Reference proteome</keyword>
<dbReference type="Gene3D" id="3.40.33.10">
    <property type="entry name" value="CAP"/>
    <property type="match status" value="1"/>
</dbReference>
<dbReference type="Pfam" id="PF00188">
    <property type="entry name" value="CAP"/>
    <property type="match status" value="1"/>
</dbReference>
<evidence type="ECO:0000313" key="2">
    <source>
        <dbReference type="EMBL" id="KLI64105.1"/>
    </source>
</evidence>
<dbReference type="SUPFAM" id="SSF55797">
    <property type="entry name" value="PR-1-like"/>
    <property type="match status" value="1"/>
</dbReference>
<protein>
    <recommendedName>
        <fullName evidence="1">SCP domain-containing protein</fullName>
    </recommendedName>
</protein>
<dbReference type="PROSITE" id="PS01009">
    <property type="entry name" value="CRISP_1"/>
    <property type="match status" value="1"/>
</dbReference>
<dbReference type="InterPro" id="IPR035940">
    <property type="entry name" value="CAP_sf"/>
</dbReference>